<evidence type="ECO:0000256" key="1">
    <source>
        <dbReference type="SAM" id="MobiDB-lite"/>
    </source>
</evidence>
<dbReference type="PROSITE" id="PS52001">
    <property type="entry name" value="AD"/>
    <property type="match status" value="1"/>
</dbReference>
<dbReference type="GO" id="GO:0005634">
    <property type="term" value="C:nucleus"/>
    <property type="evidence" value="ECO:0007669"/>
    <property type="project" value="InterPro"/>
</dbReference>
<evidence type="ECO:0000313" key="4">
    <source>
        <dbReference type="Proteomes" id="UP001194580"/>
    </source>
</evidence>
<comment type="caution">
    <text evidence="3">The sequence shown here is derived from an EMBL/GenBank/DDBJ whole genome shotgun (WGS) entry which is preliminary data.</text>
</comment>
<dbReference type="EMBL" id="JAAAIL010001810">
    <property type="protein sequence ID" value="KAG0264710.1"/>
    <property type="molecule type" value="Genomic_DNA"/>
</dbReference>
<organism evidence="3 4">
    <name type="scientific">Linnemannia exigua</name>
    <dbReference type="NCBI Taxonomy" id="604196"/>
    <lineage>
        <taxon>Eukaryota</taxon>
        <taxon>Fungi</taxon>
        <taxon>Fungi incertae sedis</taxon>
        <taxon>Mucoromycota</taxon>
        <taxon>Mortierellomycotina</taxon>
        <taxon>Mortierellomycetes</taxon>
        <taxon>Mortierellales</taxon>
        <taxon>Mortierellaceae</taxon>
        <taxon>Linnemannia</taxon>
    </lineage>
</organism>
<evidence type="ECO:0000259" key="2">
    <source>
        <dbReference type="PROSITE" id="PS52001"/>
    </source>
</evidence>
<dbReference type="PANTHER" id="PTHR14710">
    <property type="entry name" value="GEM-ASSOCIATED PROTEIN 6"/>
    <property type="match status" value="1"/>
</dbReference>
<dbReference type="AlphaFoldDB" id="A0AAD4H3M5"/>
<dbReference type="GO" id="GO:0032797">
    <property type="term" value="C:SMN complex"/>
    <property type="evidence" value="ECO:0007669"/>
    <property type="project" value="TreeGrafter"/>
</dbReference>
<dbReference type="PANTHER" id="PTHR14710:SF2">
    <property type="entry name" value="GEM-ASSOCIATED PROTEIN 6"/>
    <property type="match status" value="1"/>
</dbReference>
<dbReference type="InterPro" id="IPR009422">
    <property type="entry name" value="Gemin6"/>
</dbReference>
<sequence length="197" mass="21737">SEQEDKAAAVAKNEQDSGAIVDKLQQQQPKSEYVEEHQNQGPTQIQAQTSPSATKPLLVNVTTGATNDNKQTARPTMVAIRQHALKAFFIELTGTTENRLTTKTMETLAGLPAPPKISPVDIESRKQCIITMLQSQRIPFKNDNEGEVVIHLLVGGATIKPPYTTYSVDCPNKVILERVQGMIREYDYNSQEKSSPC</sequence>
<evidence type="ECO:0000313" key="3">
    <source>
        <dbReference type="EMBL" id="KAG0264710.1"/>
    </source>
</evidence>
<reference evidence="3" key="1">
    <citation type="journal article" date="2020" name="Fungal Divers.">
        <title>Resolving the Mortierellaceae phylogeny through synthesis of multi-gene phylogenetics and phylogenomics.</title>
        <authorList>
            <person name="Vandepol N."/>
            <person name="Liber J."/>
            <person name="Desiro A."/>
            <person name="Na H."/>
            <person name="Kennedy M."/>
            <person name="Barry K."/>
            <person name="Grigoriev I.V."/>
            <person name="Miller A.N."/>
            <person name="O'Donnell K."/>
            <person name="Stajich J.E."/>
            <person name="Bonito G."/>
        </authorList>
    </citation>
    <scope>NUCLEOTIDE SEQUENCE</scope>
    <source>
        <strain evidence="3">NRRL 28262</strain>
    </source>
</reference>
<proteinExistence type="predicted"/>
<accession>A0AAD4H3M5</accession>
<feature type="domain" description="AD" evidence="2">
    <location>
        <begin position="98"/>
        <end position="191"/>
    </location>
</feature>
<dbReference type="GO" id="GO:0000387">
    <property type="term" value="P:spliceosomal snRNP assembly"/>
    <property type="evidence" value="ECO:0007669"/>
    <property type="project" value="TreeGrafter"/>
</dbReference>
<feature type="non-terminal residue" evidence="3">
    <location>
        <position position="1"/>
    </location>
</feature>
<name>A0AAD4H3M5_9FUNG</name>
<dbReference type="Proteomes" id="UP001194580">
    <property type="component" value="Unassembled WGS sequence"/>
</dbReference>
<feature type="region of interest" description="Disordered" evidence="1">
    <location>
        <begin position="1"/>
        <end position="53"/>
    </location>
</feature>
<dbReference type="InterPro" id="IPR046856">
    <property type="entry name" value="Gemin6_C"/>
</dbReference>
<protein>
    <recommendedName>
        <fullName evidence="2">AD domain-containing protein</fullName>
    </recommendedName>
</protein>
<dbReference type="GO" id="GO:0000245">
    <property type="term" value="P:spliceosomal complex assembly"/>
    <property type="evidence" value="ECO:0007669"/>
    <property type="project" value="InterPro"/>
</dbReference>
<gene>
    <name evidence="3" type="ORF">BGZ95_003541</name>
</gene>
<dbReference type="Pfam" id="PF20417">
    <property type="entry name" value="Gemin6_C"/>
    <property type="match status" value="1"/>
</dbReference>
<feature type="compositionally biased region" description="Polar residues" evidence="1">
    <location>
        <begin position="39"/>
        <end position="53"/>
    </location>
</feature>
<dbReference type="InterPro" id="IPR047574">
    <property type="entry name" value="AD"/>
</dbReference>
<keyword evidence="4" id="KW-1185">Reference proteome</keyword>